<dbReference type="InterPro" id="IPR036850">
    <property type="entry name" value="NDK-like_dom_sf"/>
</dbReference>
<protein>
    <submittedName>
        <fullName evidence="1">Uncharacterized protein</fullName>
    </submittedName>
</protein>
<organism evidence="1 3">
    <name type="scientific">Toxocara canis</name>
    <name type="common">Canine roundworm</name>
    <dbReference type="NCBI Taxonomy" id="6265"/>
    <lineage>
        <taxon>Eukaryota</taxon>
        <taxon>Metazoa</taxon>
        <taxon>Ecdysozoa</taxon>
        <taxon>Nematoda</taxon>
        <taxon>Chromadorea</taxon>
        <taxon>Rhabditida</taxon>
        <taxon>Spirurina</taxon>
        <taxon>Ascaridomorpha</taxon>
        <taxon>Ascaridoidea</taxon>
        <taxon>Toxocaridae</taxon>
        <taxon>Toxocara</taxon>
    </lineage>
</organism>
<sequence length="102" mass="11819">MYRQDVGGEQCPFKERLVFIIFPNFFYEYDNVLTHILKTGFGIIRKVVRVIKDREAADWVGQFGRLSEFIADGPSMLLLIERGNPFLSIHAVVQEHNSVSMR</sequence>
<dbReference type="OrthoDB" id="417678at2759"/>
<dbReference type="EMBL" id="UYWY01021817">
    <property type="protein sequence ID" value="VDM44949.1"/>
    <property type="molecule type" value="Genomic_DNA"/>
</dbReference>
<name>A0A0B2VXD1_TOXCA</name>
<reference evidence="2" key="2">
    <citation type="submission" date="2018-11" db="EMBL/GenBank/DDBJ databases">
        <authorList>
            <consortium name="Pathogen Informatics"/>
        </authorList>
    </citation>
    <scope>NUCLEOTIDE SEQUENCE [LARGE SCALE GENOMIC DNA]</scope>
</reference>
<evidence type="ECO:0000313" key="3">
    <source>
        <dbReference type="Proteomes" id="UP000031036"/>
    </source>
</evidence>
<dbReference type="STRING" id="6265.A0A0B2VXD1"/>
<dbReference type="SUPFAM" id="SSF54919">
    <property type="entry name" value="Nucleoside diphosphate kinase, NDK"/>
    <property type="match status" value="1"/>
</dbReference>
<gene>
    <name evidence="1" type="ORF">Tcan_08460</name>
    <name evidence="2" type="ORF">TCNE_LOCUS13628</name>
</gene>
<keyword evidence="3" id="KW-1185">Reference proteome</keyword>
<evidence type="ECO:0000313" key="2">
    <source>
        <dbReference type="EMBL" id="VDM44949.1"/>
    </source>
</evidence>
<dbReference type="EMBL" id="JPKZ01000752">
    <property type="protein sequence ID" value="KHN85625.1"/>
    <property type="molecule type" value="Genomic_DNA"/>
</dbReference>
<proteinExistence type="predicted"/>
<dbReference type="Proteomes" id="UP000031036">
    <property type="component" value="Unassembled WGS sequence"/>
</dbReference>
<dbReference type="AlphaFoldDB" id="A0A0B2VXD1"/>
<reference evidence="1 3" key="1">
    <citation type="submission" date="2014-11" db="EMBL/GenBank/DDBJ databases">
        <title>Genetic blueprint of the zoonotic pathogen Toxocara canis.</title>
        <authorList>
            <person name="Zhu X.-Q."/>
            <person name="Korhonen P.K."/>
            <person name="Cai H."/>
            <person name="Young N.D."/>
            <person name="Nejsum P."/>
            <person name="von Samson-Himmelstjerna G."/>
            <person name="Boag P.R."/>
            <person name="Tan P."/>
            <person name="Li Q."/>
            <person name="Min J."/>
            <person name="Yang Y."/>
            <person name="Wang X."/>
            <person name="Fang X."/>
            <person name="Hall R.S."/>
            <person name="Hofmann A."/>
            <person name="Sternberg P.W."/>
            <person name="Jex A.R."/>
            <person name="Gasser R.B."/>
        </authorList>
    </citation>
    <scope>NUCLEOTIDE SEQUENCE [LARGE SCALE GENOMIC DNA]</scope>
    <source>
        <strain evidence="1">PN_DK_2014</strain>
    </source>
</reference>
<evidence type="ECO:0000313" key="1">
    <source>
        <dbReference type="EMBL" id="KHN85625.1"/>
    </source>
</evidence>
<accession>A0A0B2VXD1</accession>